<keyword evidence="3" id="KW-1185">Reference proteome</keyword>
<dbReference type="AlphaFoldDB" id="A0A7K3NNY2"/>
<evidence type="ECO:0000256" key="1">
    <source>
        <dbReference type="SAM" id="SignalP"/>
    </source>
</evidence>
<dbReference type="EMBL" id="JAAGRQ010000066">
    <property type="protein sequence ID" value="NDY57881.1"/>
    <property type="molecule type" value="Genomic_DNA"/>
</dbReference>
<dbReference type="Proteomes" id="UP000469724">
    <property type="component" value="Unassembled WGS sequence"/>
</dbReference>
<proteinExistence type="predicted"/>
<feature type="chain" id="PRO_5029670164" evidence="1">
    <location>
        <begin position="27"/>
        <end position="82"/>
    </location>
</feature>
<evidence type="ECO:0000313" key="3">
    <source>
        <dbReference type="Proteomes" id="UP000469724"/>
    </source>
</evidence>
<organism evidence="2 3">
    <name type="scientific">Desulfolutivibrio sulfodismutans</name>
    <dbReference type="NCBI Taxonomy" id="63561"/>
    <lineage>
        <taxon>Bacteria</taxon>
        <taxon>Pseudomonadati</taxon>
        <taxon>Thermodesulfobacteriota</taxon>
        <taxon>Desulfovibrionia</taxon>
        <taxon>Desulfovibrionales</taxon>
        <taxon>Desulfovibrionaceae</taxon>
        <taxon>Desulfolutivibrio</taxon>
    </lineage>
</organism>
<gene>
    <name evidence="2" type="ORF">G3N56_14185</name>
</gene>
<accession>A0A7K3NNY2</accession>
<keyword evidence="1" id="KW-0732">Signal</keyword>
<evidence type="ECO:0000313" key="2">
    <source>
        <dbReference type="EMBL" id="NDY57881.1"/>
    </source>
</evidence>
<feature type="signal peptide" evidence="1">
    <location>
        <begin position="1"/>
        <end position="26"/>
    </location>
</feature>
<dbReference type="RefSeq" id="WP_163302962.1">
    <property type="nucleotide sequence ID" value="NZ_JAAGRQ010000066.1"/>
</dbReference>
<sequence length="82" mass="8935">MNQPLKIAAALFTALLLLPQAIPAQAETAPEKGTVLLAQCAQEQAYCAQMCNTSYYGEYRDQCNMNCNAVYVACVNRANTMP</sequence>
<protein>
    <submittedName>
        <fullName evidence="2">Uncharacterized protein</fullName>
    </submittedName>
</protein>
<comment type="caution">
    <text evidence="2">The sequence shown here is derived from an EMBL/GenBank/DDBJ whole genome shotgun (WGS) entry which is preliminary data.</text>
</comment>
<reference evidence="2 3" key="1">
    <citation type="submission" date="2020-02" db="EMBL/GenBank/DDBJ databases">
        <title>Comparative genomics of sulfur disproportionating microorganisms.</title>
        <authorList>
            <person name="Ward L.M."/>
            <person name="Bertran E."/>
            <person name="Johnston D.T."/>
        </authorList>
    </citation>
    <scope>NUCLEOTIDE SEQUENCE [LARGE SCALE GENOMIC DNA]</scope>
    <source>
        <strain evidence="2 3">DSM 3696</strain>
    </source>
</reference>
<name>A0A7K3NNY2_9BACT</name>